<feature type="region of interest" description="Disordered" evidence="1">
    <location>
        <begin position="1"/>
        <end position="46"/>
    </location>
</feature>
<sequence>MPPNSTPASARNVAQRPQKQPPADSWDSPTKLSPAGGKPDKKAYDEEQARIKAEIDALQAKLSGSGSDRESTLRDEHNDLRAQQSSSKSNRTQVMEKIRSLQENIQKKVKDLQASKGKTSFKTVEDVDAHVRKLEQQVESGTMKLADEKRALQEISNSRRIRRLIESYQAEQQKIDEDRREVDELKKLLDDPELKAISDRFEAITAELNVLKAERDEVNANKSKLFDERDGIQSDLNALFNEKRESAKQYREANDQYWTKVKEDRARRDEKRRAQKKAEEEEKKKELADHLLEEAKIPAYQTEIEDCQTLIDHFSGKSPNSDVTKSSLFQKVQVAGVPQLELRKVEDAPVEGAIVRKKGEETESYFVGRKSKSKGKKNTQTTNDDTNSPTTPTTPSASLHMPLPILSALGSLAVPPPTSSADVLRVIEDLKTKKLWFEANQSRATAEKMEKAEAEIKRLLSKKDNSGTATPLPETPAESEPASLVDNELQAADDTASTALWTDNEPHASDNTERDATSVALWI</sequence>
<dbReference type="InterPro" id="IPR039604">
    <property type="entry name" value="Bfr1"/>
</dbReference>
<feature type="region of interest" description="Disordered" evidence="1">
    <location>
        <begin position="459"/>
        <end position="523"/>
    </location>
</feature>
<dbReference type="InParanoid" id="A0A0C2XKN6"/>
<dbReference type="GO" id="GO:0003729">
    <property type="term" value="F:mRNA binding"/>
    <property type="evidence" value="ECO:0007669"/>
    <property type="project" value="TreeGrafter"/>
</dbReference>
<dbReference type="GO" id="GO:0005783">
    <property type="term" value="C:endoplasmic reticulum"/>
    <property type="evidence" value="ECO:0007669"/>
    <property type="project" value="TreeGrafter"/>
</dbReference>
<protein>
    <recommendedName>
        <fullName evidence="4">Nuclear segregation protein Bfr1</fullName>
    </recommendedName>
</protein>
<evidence type="ECO:0008006" key="4">
    <source>
        <dbReference type="Google" id="ProtNLM"/>
    </source>
</evidence>
<keyword evidence="3" id="KW-1185">Reference proteome</keyword>
<feature type="region of interest" description="Disordered" evidence="1">
    <location>
        <begin position="260"/>
        <end position="286"/>
    </location>
</feature>
<dbReference type="EMBL" id="KN818224">
    <property type="protein sequence ID" value="KIL70051.1"/>
    <property type="molecule type" value="Genomic_DNA"/>
</dbReference>
<evidence type="ECO:0000313" key="3">
    <source>
        <dbReference type="Proteomes" id="UP000054549"/>
    </source>
</evidence>
<feature type="compositionally biased region" description="Low complexity" evidence="1">
    <location>
        <begin position="378"/>
        <end position="396"/>
    </location>
</feature>
<dbReference type="GO" id="GO:0008298">
    <property type="term" value="P:intracellular mRNA localization"/>
    <property type="evidence" value="ECO:0007669"/>
    <property type="project" value="TreeGrafter"/>
</dbReference>
<dbReference type="FunCoup" id="A0A0C2XKN6">
    <property type="interactions" value="21"/>
</dbReference>
<dbReference type="OrthoDB" id="2195113at2759"/>
<proteinExistence type="predicted"/>
<evidence type="ECO:0000256" key="1">
    <source>
        <dbReference type="SAM" id="MobiDB-lite"/>
    </source>
</evidence>
<dbReference type="PANTHER" id="PTHR31027:SF2">
    <property type="entry name" value="LEBERCILIN DOMAIN-CONTAINING PROTEIN"/>
    <property type="match status" value="1"/>
</dbReference>
<name>A0A0C2XKN6_AMAMK</name>
<accession>A0A0C2XKN6</accession>
<reference evidence="2 3" key="1">
    <citation type="submission" date="2014-04" db="EMBL/GenBank/DDBJ databases">
        <title>Evolutionary Origins and Diversification of the Mycorrhizal Mutualists.</title>
        <authorList>
            <consortium name="DOE Joint Genome Institute"/>
            <consortium name="Mycorrhizal Genomics Consortium"/>
            <person name="Kohler A."/>
            <person name="Kuo A."/>
            <person name="Nagy L.G."/>
            <person name="Floudas D."/>
            <person name="Copeland A."/>
            <person name="Barry K.W."/>
            <person name="Cichocki N."/>
            <person name="Veneault-Fourrey C."/>
            <person name="LaButti K."/>
            <person name="Lindquist E.A."/>
            <person name="Lipzen A."/>
            <person name="Lundell T."/>
            <person name="Morin E."/>
            <person name="Murat C."/>
            <person name="Riley R."/>
            <person name="Ohm R."/>
            <person name="Sun H."/>
            <person name="Tunlid A."/>
            <person name="Henrissat B."/>
            <person name="Grigoriev I.V."/>
            <person name="Hibbett D.S."/>
            <person name="Martin F."/>
        </authorList>
    </citation>
    <scope>NUCLEOTIDE SEQUENCE [LARGE SCALE GENOMIC DNA]</scope>
    <source>
        <strain evidence="2 3">Koide BX008</strain>
    </source>
</reference>
<dbReference type="AlphaFoldDB" id="A0A0C2XKN6"/>
<gene>
    <name evidence="2" type="ORF">M378DRAFT_599168</name>
</gene>
<dbReference type="GO" id="GO:0042175">
    <property type="term" value="C:nuclear outer membrane-endoplasmic reticulum membrane network"/>
    <property type="evidence" value="ECO:0007669"/>
    <property type="project" value="TreeGrafter"/>
</dbReference>
<evidence type="ECO:0000313" key="2">
    <source>
        <dbReference type="EMBL" id="KIL70051.1"/>
    </source>
</evidence>
<feature type="region of interest" description="Disordered" evidence="1">
    <location>
        <begin position="59"/>
        <end position="93"/>
    </location>
</feature>
<dbReference type="STRING" id="946122.A0A0C2XKN6"/>
<feature type="region of interest" description="Disordered" evidence="1">
    <location>
        <begin position="365"/>
        <end position="399"/>
    </location>
</feature>
<dbReference type="PANTHER" id="PTHR31027">
    <property type="entry name" value="NUCLEAR SEGREGATION PROTEIN BFR1"/>
    <property type="match status" value="1"/>
</dbReference>
<feature type="compositionally biased region" description="Basic and acidic residues" evidence="1">
    <location>
        <begin position="67"/>
        <end position="80"/>
    </location>
</feature>
<organism evidence="2 3">
    <name type="scientific">Amanita muscaria (strain Koide BX008)</name>
    <dbReference type="NCBI Taxonomy" id="946122"/>
    <lineage>
        <taxon>Eukaryota</taxon>
        <taxon>Fungi</taxon>
        <taxon>Dikarya</taxon>
        <taxon>Basidiomycota</taxon>
        <taxon>Agaricomycotina</taxon>
        <taxon>Agaricomycetes</taxon>
        <taxon>Agaricomycetidae</taxon>
        <taxon>Agaricales</taxon>
        <taxon>Pluteineae</taxon>
        <taxon>Amanitaceae</taxon>
        <taxon>Amanita</taxon>
    </lineage>
</organism>
<feature type="compositionally biased region" description="Polar residues" evidence="1">
    <location>
        <begin position="81"/>
        <end position="93"/>
    </location>
</feature>
<dbReference type="HOGENOM" id="CLU_023943_0_0_1"/>
<feature type="compositionally biased region" description="Basic and acidic residues" evidence="1">
    <location>
        <begin position="504"/>
        <end position="516"/>
    </location>
</feature>
<dbReference type="Proteomes" id="UP000054549">
    <property type="component" value="Unassembled WGS sequence"/>
</dbReference>
<dbReference type="GO" id="GO:1990904">
    <property type="term" value="C:ribonucleoprotein complex"/>
    <property type="evidence" value="ECO:0007669"/>
    <property type="project" value="TreeGrafter"/>
</dbReference>